<dbReference type="InterPro" id="IPR014729">
    <property type="entry name" value="Rossmann-like_a/b/a_fold"/>
</dbReference>
<dbReference type="AlphaFoldDB" id="A0A401UC73"/>
<dbReference type="Pfam" id="PF00582">
    <property type="entry name" value="Usp"/>
    <property type="match status" value="2"/>
</dbReference>
<proteinExistence type="inferred from homology"/>
<feature type="domain" description="UspA" evidence="2">
    <location>
        <begin position="39"/>
        <end position="124"/>
    </location>
</feature>
<organism evidence="3 4">
    <name type="scientific">Chryseotalea sanaruensis</name>
    <dbReference type="NCBI Taxonomy" id="2482724"/>
    <lineage>
        <taxon>Bacteria</taxon>
        <taxon>Pseudomonadati</taxon>
        <taxon>Bacteroidota</taxon>
        <taxon>Cytophagia</taxon>
        <taxon>Cytophagales</taxon>
        <taxon>Chryseotaleaceae</taxon>
        <taxon>Chryseotalea</taxon>
    </lineage>
</organism>
<dbReference type="Gene3D" id="3.40.50.620">
    <property type="entry name" value="HUPs"/>
    <property type="match status" value="1"/>
</dbReference>
<dbReference type="RefSeq" id="WP_127123138.1">
    <property type="nucleotide sequence ID" value="NZ_BHXQ01000005.1"/>
</dbReference>
<dbReference type="InterPro" id="IPR006016">
    <property type="entry name" value="UspA"/>
</dbReference>
<gene>
    <name evidence="3" type="ORF">SanaruYs_27160</name>
</gene>
<dbReference type="CDD" id="cd00293">
    <property type="entry name" value="USP-like"/>
    <property type="match status" value="2"/>
</dbReference>
<feature type="domain" description="UspA" evidence="2">
    <location>
        <begin position="136"/>
        <end position="280"/>
    </location>
</feature>
<dbReference type="PANTHER" id="PTHR46268:SF6">
    <property type="entry name" value="UNIVERSAL STRESS PROTEIN UP12"/>
    <property type="match status" value="1"/>
</dbReference>
<accession>A0A401UC73</accession>
<keyword evidence="4" id="KW-1185">Reference proteome</keyword>
<sequence>MSLTKIRKIGLALAFSPRMEAIMAEAMRLVHLYNSLLVLVHVGDKSKEAEEKVAQLIANYNLDKERIKILWKKGDPAESILKACHEEGVDLLIAGALKKENLMQHYLGSIARKILRKANCSVLMLTNPVLDPKPFSNIVLNAEDSAYVHEALGMACNIARHDEASWVHVVREVKFYGLSMAAVDDCTEEEYNEVRNGLLKTEIESVEQLLHKVPHEGVKINIKLLSGKSGFELSKFAQRKQADLLVVGASPRRFFLFDRVFTHDLEYIFQDLPCNLLIVKPTNRKEASNG</sequence>
<dbReference type="PANTHER" id="PTHR46268">
    <property type="entry name" value="STRESS RESPONSE PROTEIN NHAX"/>
    <property type="match status" value="1"/>
</dbReference>
<name>A0A401UC73_9BACT</name>
<reference evidence="3 4" key="1">
    <citation type="submission" date="2018-11" db="EMBL/GenBank/DDBJ databases">
        <title>Chryseotalea sanarue gen. nov., sp., nov., a member of the family Cytophagaceae, isolated from a brackish lake in Hamamatsu Japan.</title>
        <authorList>
            <person name="Maejima Y."/>
            <person name="Iino T."/>
            <person name="Muraguchi Y."/>
            <person name="Fukuda K."/>
            <person name="Ohkuma M."/>
            <person name="Moriuchi R."/>
            <person name="Dohra H."/>
            <person name="Kimbara K."/>
            <person name="Shintani M."/>
        </authorList>
    </citation>
    <scope>NUCLEOTIDE SEQUENCE [LARGE SCALE GENOMIC DNA]</scope>
    <source>
        <strain evidence="3 4">Ys</strain>
    </source>
</reference>
<dbReference type="Gene3D" id="3.40.50.12370">
    <property type="match status" value="1"/>
</dbReference>
<dbReference type="OrthoDB" id="946689at2"/>
<evidence type="ECO:0000313" key="3">
    <source>
        <dbReference type="EMBL" id="GCC52479.1"/>
    </source>
</evidence>
<comment type="caution">
    <text evidence="3">The sequence shown here is derived from an EMBL/GenBank/DDBJ whole genome shotgun (WGS) entry which is preliminary data.</text>
</comment>
<dbReference type="SUPFAM" id="SSF52402">
    <property type="entry name" value="Adenine nucleotide alpha hydrolases-like"/>
    <property type="match status" value="2"/>
</dbReference>
<evidence type="ECO:0000259" key="2">
    <source>
        <dbReference type="Pfam" id="PF00582"/>
    </source>
</evidence>
<evidence type="ECO:0000313" key="4">
    <source>
        <dbReference type="Proteomes" id="UP000288227"/>
    </source>
</evidence>
<protein>
    <recommendedName>
        <fullName evidence="2">UspA domain-containing protein</fullName>
    </recommendedName>
</protein>
<dbReference type="Proteomes" id="UP000288227">
    <property type="component" value="Unassembled WGS sequence"/>
</dbReference>
<evidence type="ECO:0000256" key="1">
    <source>
        <dbReference type="ARBA" id="ARBA00008791"/>
    </source>
</evidence>
<comment type="similarity">
    <text evidence="1">Belongs to the universal stress protein A family.</text>
</comment>
<dbReference type="EMBL" id="BHXQ01000005">
    <property type="protein sequence ID" value="GCC52479.1"/>
    <property type="molecule type" value="Genomic_DNA"/>
</dbReference>